<protein>
    <submittedName>
        <fullName evidence="2">Prepilin-type N-terminal cleavage/methylation domain-containing protein</fullName>
    </submittedName>
</protein>
<reference evidence="2" key="1">
    <citation type="submission" date="2023-01" db="EMBL/GenBank/DDBJ databases">
        <title>Human gut microbiome strain richness.</title>
        <authorList>
            <person name="Chen-Liaw A."/>
        </authorList>
    </citation>
    <scope>NUCLEOTIDE SEQUENCE</scope>
    <source>
        <strain evidence="2">D55st1_G4_D55t1_190419</strain>
    </source>
</reference>
<comment type="caution">
    <text evidence="2">The sequence shown here is derived from an EMBL/GenBank/DDBJ whole genome shotgun (WGS) entry which is preliminary data.</text>
</comment>
<gene>
    <name evidence="2" type="ORF">POG00_05935</name>
</gene>
<keyword evidence="1" id="KW-0472">Membrane</keyword>
<organism evidence="2 3">
    <name type="scientific">Faecalitalea cylindroides</name>
    <dbReference type="NCBI Taxonomy" id="39483"/>
    <lineage>
        <taxon>Bacteria</taxon>
        <taxon>Bacillati</taxon>
        <taxon>Bacillota</taxon>
        <taxon>Erysipelotrichia</taxon>
        <taxon>Erysipelotrichales</taxon>
        <taxon>Erysipelotrichaceae</taxon>
        <taxon>Faecalitalea</taxon>
    </lineage>
</organism>
<name>A0AAW6FR52_9FIRM</name>
<dbReference type="NCBIfam" id="TIGR02532">
    <property type="entry name" value="IV_pilin_GFxxxE"/>
    <property type="match status" value="1"/>
</dbReference>
<dbReference type="EMBL" id="JAQNCK010000013">
    <property type="protein sequence ID" value="MDC0828251.1"/>
    <property type="molecule type" value="Genomic_DNA"/>
</dbReference>
<sequence length="132" mass="16002">MWIKKSIPNGFTMIEALIALFISLIVSFCAVIYLRTCVLFINYRPNHQDQFAILQLRQIAAVSKDREVKERTLYMIYEHEEIRIEFDRNRLVKRDGYEILMENIEYAEFFEEDEKIYLRYQKDKKTFSVQIT</sequence>
<dbReference type="Pfam" id="PF07963">
    <property type="entry name" value="N_methyl"/>
    <property type="match status" value="1"/>
</dbReference>
<dbReference type="Proteomes" id="UP001220658">
    <property type="component" value="Unassembled WGS sequence"/>
</dbReference>
<dbReference type="AlphaFoldDB" id="A0AAW6FR52"/>
<feature type="transmembrane region" description="Helical" evidence="1">
    <location>
        <begin position="12"/>
        <end position="34"/>
    </location>
</feature>
<evidence type="ECO:0000256" key="1">
    <source>
        <dbReference type="SAM" id="Phobius"/>
    </source>
</evidence>
<evidence type="ECO:0000313" key="3">
    <source>
        <dbReference type="Proteomes" id="UP001220658"/>
    </source>
</evidence>
<proteinExistence type="predicted"/>
<keyword evidence="1" id="KW-1133">Transmembrane helix</keyword>
<accession>A0AAW6FR52</accession>
<dbReference type="RefSeq" id="WP_162606956.1">
    <property type="nucleotide sequence ID" value="NZ_CABKSV010000035.1"/>
</dbReference>
<dbReference type="InterPro" id="IPR012902">
    <property type="entry name" value="N_methyl_site"/>
</dbReference>
<evidence type="ECO:0000313" key="2">
    <source>
        <dbReference type="EMBL" id="MDC0828251.1"/>
    </source>
</evidence>
<keyword evidence="1" id="KW-0812">Transmembrane</keyword>